<keyword evidence="3" id="KW-0862">Zinc</keyword>
<evidence type="ECO:0000313" key="6">
    <source>
        <dbReference type="EMBL" id="KAK4885203.1"/>
    </source>
</evidence>
<organism evidence="6 7">
    <name type="scientific">Aquatica leii</name>
    <dbReference type="NCBI Taxonomy" id="1421715"/>
    <lineage>
        <taxon>Eukaryota</taxon>
        <taxon>Metazoa</taxon>
        <taxon>Ecdysozoa</taxon>
        <taxon>Arthropoda</taxon>
        <taxon>Hexapoda</taxon>
        <taxon>Insecta</taxon>
        <taxon>Pterygota</taxon>
        <taxon>Neoptera</taxon>
        <taxon>Endopterygota</taxon>
        <taxon>Coleoptera</taxon>
        <taxon>Polyphaga</taxon>
        <taxon>Elateriformia</taxon>
        <taxon>Elateroidea</taxon>
        <taxon>Lampyridae</taxon>
        <taxon>Luciolinae</taxon>
        <taxon>Aquatica</taxon>
    </lineage>
</organism>
<dbReference type="Pfam" id="PF10551">
    <property type="entry name" value="MULE"/>
    <property type="match status" value="1"/>
</dbReference>
<dbReference type="Proteomes" id="UP001353858">
    <property type="component" value="Unassembled WGS sequence"/>
</dbReference>
<feature type="domain" description="MULE transposase" evidence="5">
    <location>
        <begin position="141"/>
        <end position="221"/>
    </location>
</feature>
<evidence type="ECO:0008006" key="8">
    <source>
        <dbReference type="Google" id="ProtNLM"/>
    </source>
</evidence>
<dbReference type="Gene3D" id="2.20.25.240">
    <property type="match status" value="1"/>
</dbReference>
<keyword evidence="1" id="KW-0479">Metal-binding</keyword>
<evidence type="ECO:0000256" key="3">
    <source>
        <dbReference type="ARBA" id="ARBA00022833"/>
    </source>
</evidence>
<accession>A0AAN7PGB6</accession>
<evidence type="ECO:0000259" key="4">
    <source>
        <dbReference type="Pfam" id="PF04500"/>
    </source>
</evidence>
<evidence type="ECO:0000313" key="7">
    <source>
        <dbReference type="Proteomes" id="UP001353858"/>
    </source>
</evidence>
<name>A0AAN7PGB6_9COLE</name>
<keyword evidence="7" id="KW-1185">Reference proteome</keyword>
<reference evidence="7" key="1">
    <citation type="submission" date="2023-01" db="EMBL/GenBank/DDBJ databases">
        <title>Key to firefly adult light organ development and bioluminescence: homeobox transcription factors regulate luciferase expression and transportation to peroxisome.</title>
        <authorList>
            <person name="Fu X."/>
        </authorList>
    </citation>
    <scope>NUCLEOTIDE SEQUENCE [LARGE SCALE GENOMIC DNA]</scope>
</reference>
<proteinExistence type="predicted"/>
<keyword evidence="2" id="KW-0863">Zinc-finger</keyword>
<sequence length="407" mass="47188">MYTVHKKCANSVRWRCCKYSSLKCRAILVTTLATTDPELKTEHNHPANEENVKVTKCVQKMKQRARDTLAKPVQIFTEAVSVLEDSTRAEMPTEKSAKRTLQNCKGPNMPNLRSLQKFVIEGAIYVDGNFSLAPPLFTQLYVVRVKVQEVFVICAYSLLQKKTQSTYETMLRAIVSACEEKNLFPDPTNVHIDFERTAIQAIKEVFGDHIIIRGCFYHLTQSTHRKLQELGLEQRYRENAAFSKFCGMLDSLVFLLLQDVDRGMTFLKDNITECAQEFVDYFDATYVSGTYRRVGNNNDNNVRLRNIPPSFPPETWNVYEETVTDGERTNNHTEGWNYRFSHLKMRQELAVDKTKLQQQDLGRLPKKRKRLAYVIVQTRLKNLCREFSEGERDLKNFLNAVSHNIRF</sequence>
<dbReference type="InterPro" id="IPR007588">
    <property type="entry name" value="Znf_FLYWCH"/>
</dbReference>
<dbReference type="InterPro" id="IPR018289">
    <property type="entry name" value="MULE_transposase_dom"/>
</dbReference>
<feature type="domain" description="FLYWCH-type" evidence="4">
    <location>
        <begin position="1"/>
        <end position="45"/>
    </location>
</feature>
<dbReference type="AlphaFoldDB" id="A0AAN7PGB6"/>
<gene>
    <name evidence="6" type="ORF">RN001_001474</name>
</gene>
<protein>
    <recommendedName>
        <fullName evidence="8">MULE transposase domain-containing protein</fullName>
    </recommendedName>
</protein>
<evidence type="ECO:0000256" key="1">
    <source>
        <dbReference type="ARBA" id="ARBA00022723"/>
    </source>
</evidence>
<evidence type="ECO:0000256" key="2">
    <source>
        <dbReference type="ARBA" id="ARBA00022771"/>
    </source>
</evidence>
<comment type="caution">
    <text evidence="6">The sequence shown here is derived from an EMBL/GenBank/DDBJ whole genome shotgun (WGS) entry which is preliminary data.</text>
</comment>
<dbReference type="EMBL" id="JARPUR010000001">
    <property type="protein sequence ID" value="KAK4885203.1"/>
    <property type="molecule type" value="Genomic_DNA"/>
</dbReference>
<dbReference type="Pfam" id="PF04500">
    <property type="entry name" value="FLYWCH"/>
    <property type="match status" value="1"/>
</dbReference>
<evidence type="ECO:0000259" key="5">
    <source>
        <dbReference type="Pfam" id="PF10551"/>
    </source>
</evidence>
<dbReference type="GO" id="GO:0008270">
    <property type="term" value="F:zinc ion binding"/>
    <property type="evidence" value="ECO:0007669"/>
    <property type="project" value="UniProtKB-KW"/>
</dbReference>